<feature type="region of interest" description="Disordered" evidence="1">
    <location>
        <begin position="1"/>
        <end position="30"/>
    </location>
</feature>
<feature type="region of interest" description="Disordered" evidence="1">
    <location>
        <begin position="86"/>
        <end position="141"/>
    </location>
</feature>
<feature type="compositionally biased region" description="Low complexity" evidence="1">
    <location>
        <begin position="125"/>
        <end position="141"/>
    </location>
</feature>
<dbReference type="AlphaFoldDB" id="A0AA40BUU6"/>
<keyword evidence="3" id="KW-1185">Reference proteome</keyword>
<dbReference type="Proteomes" id="UP001175000">
    <property type="component" value="Unassembled WGS sequence"/>
</dbReference>
<name>A0AA40BUU6_9PEZI</name>
<reference evidence="2" key="1">
    <citation type="submission" date="2023-06" db="EMBL/GenBank/DDBJ databases">
        <title>Genome-scale phylogeny and comparative genomics of the fungal order Sordariales.</title>
        <authorList>
            <consortium name="Lawrence Berkeley National Laboratory"/>
            <person name="Hensen N."/>
            <person name="Bonometti L."/>
            <person name="Westerberg I."/>
            <person name="Brannstrom I.O."/>
            <person name="Guillou S."/>
            <person name="Cros-Aarteil S."/>
            <person name="Calhoun S."/>
            <person name="Haridas S."/>
            <person name="Kuo A."/>
            <person name="Mondo S."/>
            <person name="Pangilinan J."/>
            <person name="Riley R."/>
            <person name="Labutti K."/>
            <person name="Andreopoulos B."/>
            <person name="Lipzen A."/>
            <person name="Chen C."/>
            <person name="Yanf M."/>
            <person name="Daum C."/>
            <person name="Ng V."/>
            <person name="Clum A."/>
            <person name="Steindorff A."/>
            <person name="Ohm R."/>
            <person name="Martin F."/>
            <person name="Silar P."/>
            <person name="Natvig D."/>
            <person name="Lalanne C."/>
            <person name="Gautier V."/>
            <person name="Ament-Velasquez S.L."/>
            <person name="Kruys A."/>
            <person name="Hutchinson M.I."/>
            <person name="Powell A.J."/>
            <person name="Barry K."/>
            <person name="Miller A.N."/>
            <person name="Grigoriev I.V."/>
            <person name="Debuchy R."/>
            <person name="Gladieux P."/>
            <person name="Thoren M.H."/>
            <person name="Johannesson H."/>
        </authorList>
    </citation>
    <scope>NUCLEOTIDE SEQUENCE</scope>
    <source>
        <strain evidence="2">CBS 606.72</strain>
    </source>
</reference>
<feature type="compositionally biased region" description="Gly residues" evidence="1">
    <location>
        <begin position="94"/>
        <end position="103"/>
    </location>
</feature>
<evidence type="ECO:0000313" key="2">
    <source>
        <dbReference type="EMBL" id="KAK0614467.1"/>
    </source>
</evidence>
<dbReference type="EMBL" id="JAULSU010000006">
    <property type="protein sequence ID" value="KAK0614467.1"/>
    <property type="molecule type" value="Genomic_DNA"/>
</dbReference>
<gene>
    <name evidence="2" type="ORF">B0T14DRAFT_570402</name>
</gene>
<evidence type="ECO:0000256" key="1">
    <source>
        <dbReference type="SAM" id="MobiDB-lite"/>
    </source>
</evidence>
<evidence type="ECO:0000313" key="3">
    <source>
        <dbReference type="Proteomes" id="UP001175000"/>
    </source>
</evidence>
<feature type="compositionally biased region" description="Polar residues" evidence="1">
    <location>
        <begin position="1"/>
        <end position="13"/>
    </location>
</feature>
<comment type="caution">
    <text evidence="2">The sequence shown here is derived from an EMBL/GenBank/DDBJ whole genome shotgun (WGS) entry which is preliminary data.</text>
</comment>
<organism evidence="2 3">
    <name type="scientific">Immersiella caudata</name>
    <dbReference type="NCBI Taxonomy" id="314043"/>
    <lineage>
        <taxon>Eukaryota</taxon>
        <taxon>Fungi</taxon>
        <taxon>Dikarya</taxon>
        <taxon>Ascomycota</taxon>
        <taxon>Pezizomycotina</taxon>
        <taxon>Sordariomycetes</taxon>
        <taxon>Sordariomycetidae</taxon>
        <taxon>Sordariales</taxon>
        <taxon>Lasiosphaeriaceae</taxon>
        <taxon>Immersiella</taxon>
    </lineage>
</organism>
<proteinExistence type="predicted"/>
<accession>A0AA40BUU6</accession>
<sequence>MSTAPSATPSAETPSRAENPKPKRHKARALTREEVIEVRALKKYARWTHDQIVAATGFTINQVQVACKGTPRYSKKVDRWTVGAGATAGTTSAGQGGQGGSGSLGVDEEGPAHGSESANGGGSVNGSVTGSSNGSAAREGA</sequence>
<protein>
    <submittedName>
        <fullName evidence="2">Uncharacterized protein</fullName>
    </submittedName>
</protein>